<name>A0ABP1HPU2_9EUKA</name>
<evidence type="ECO:0000256" key="1">
    <source>
        <dbReference type="SAM" id="SignalP"/>
    </source>
</evidence>
<proteinExistence type="predicted"/>
<dbReference type="EMBL" id="CAXDID020000037">
    <property type="protein sequence ID" value="CAL5998101.1"/>
    <property type="molecule type" value="Genomic_DNA"/>
</dbReference>
<organism evidence="2 3">
    <name type="scientific">Hexamita inflata</name>
    <dbReference type="NCBI Taxonomy" id="28002"/>
    <lineage>
        <taxon>Eukaryota</taxon>
        <taxon>Metamonada</taxon>
        <taxon>Diplomonadida</taxon>
        <taxon>Hexamitidae</taxon>
        <taxon>Hexamitinae</taxon>
        <taxon>Hexamita</taxon>
    </lineage>
</organism>
<sequence length="146" mass="17138">MSKNNQYCCVLTWFCLLFLSLLTADITLSFIQIQCPIYYEWSDNLVKYWEYQYVQQNIGVHKIIYTGSVSCSKHLRASKVCSFIQKKRLQNNESVLDSPVPLLGFALQLLLGCSYWAGRFYSLCFKISSMFSIFFRDLIFYQNIPQ</sequence>
<comment type="caution">
    <text evidence="2">The sequence shown here is derived from an EMBL/GenBank/DDBJ whole genome shotgun (WGS) entry which is preliminary data.</text>
</comment>
<gene>
    <name evidence="2" type="ORF">HINF_LOCUS15573</name>
</gene>
<accession>A0ABP1HPU2</accession>
<protein>
    <submittedName>
        <fullName evidence="2">Hypothetical_protein</fullName>
    </submittedName>
</protein>
<dbReference type="Proteomes" id="UP001642409">
    <property type="component" value="Unassembled WGS sequence"/>
</dbReference>
<feature type="chain" id="PRO_5047357015" evidence="1">
    <location>
        <begin position="25"/>
        <end position="146"/>
    </location>
</feature>
<reference evidence="2 3" key="1">
    <citation type="submission" date="2024-07" db="EMBL/GenBank/DDBJ databases">
        <authorList>
            <person name="Akdeniz Z."/>
        </authorList>
    </citation>
    <scope>NUCLEOTIDE SEQUENCE [LARGE SCALE GENOMIC DNA]</scope>
</reference>
<feature type="signal peptide" evidence="1">
    <location>
        <begin position="1"/>
        <end position="24"/>
    </location>
</feature>
<evidence type="ECO:0000313" key="2">
    <source>
        <dbReference type="EMBL" id="CAL5998101.1"/>
    </source>
</evidence>
<keyword evidence="1" id="KW-0732">Signal</keyword>
<keyword evidence="3" id="KW-1185">Reference proteome</keyword>
<evidence type="ECO:0000313" key="3">
    <source>
        <dbReference type="Proteomes" id="UP001642409"/>
    </source>
</evidence>